<gene>
    <name evidence="1" type="ORF">B879_00125</name>
</gene>
<proteinExistence type="predicted"/>
<name>K1L9M9_CECL9</name>
<dbReference type="InterPro" id="IPR011330">
    <property type="entry name" value="Glyco_hydro/deAcase_b/a-brl"/>
</dbReference>
<reference evidence="1 2" key="1">
    <citation type="journal article" date="2012" name="J. Bacteriol.">
        <title>Draft Genome Sequence of Cecembia lonarensis Strain LW9T, Isolated from Lonar Lake, a Haloalkaline Lake in India.</title>
        <authorList>
            <person name="Shivaji S."/>
            <person name="Ara S."/>
            <person name="Singh A."/>
            <person name="Pinnaka A.K."/>
        </authorList>
    </citation>
    <scope>NUCLEOTIDE SEQUENCE [LARGE SCALE GENOMIC DNA]</scope>
    <source>
        <strain evidence="1 2">LW9</strain>
    </source>
</reference>
<comment type="caution">
    <text evidence="1">The sequence shown here is derived from an EMBL/GenBank/DDBJ whole genome shotgun (WGS) entry which is preliminary data.</text>
</comment>
<dbReference type="EMBL" id="AMGM01000001">
    <property type="protein sequence ID" value="EKB51331.1"/>
    <property type="molecule type" value="Genomic_DNA"/>
</dbReference>
<accession>K1L9M9</accession>
<evidence type="ECO:0000313" key="2">
    <source>
        <dbReference type="Proteomes" id="UP000004478"/>
    </source>
</evidence>
<dbReference type="Proteomes" id="UP000004478">
    <property type="component" value="Unassembled WGS sequence"/>
</dbReference>
<organism evidence="1 2">
    <name type="scientific">Cecembia lonarensis (strain CCUG 58316 / KCTC 22772 / LW9)</name>
    <dbReference type="NCBI Taxonomy" id="1225176"/>
    <lineage>
        <taxon>Bacteria</taxon>
        <taxon>Pseudomonadati</taxon>
        <taxon>Bacteroidota</taxon>
        <taxon>Cytophagia</taxon>
        <taxon>Cytophagales</taxon>
        <taxon>Cyclobacteriaceae</taxon>
        <taxon>Cecembia</taxon>
    </lineage>
</organism>
<dbReference type="AlphaFoldDB" id="K1L9M9"/>
<dbReference type="PATRIC" id="fig|1225176.3.peg.129"/>
<dbReference type="RefSeq" id="WP_009183179.1">
    <property type="nucleotide sequence ID" value="NZ_AMGM01000001.1"/>
</dbReference>
<keyword evidence="2" id="KW-1185">Reference proteome</keyword>
<protein>
    <recommendedName>
        <fullName evidence="3">NodB homology domain-containing protein</fullName>
    </recommendedName>
</protein>
<dbReference type="Gene3D" id="3.20.20.370">
    <property type="entry name" value="Glycoside hydrolase/deacetylase"/>
    <property type="match status" value="1"/>
</dbReference>
<dbReference type="GO" id="GO:0005975">
    <property type="term" value="P:carbohydrate metabolic process"/>
    <property type="evidence" value="ECO:0007669"/>
    <property type="project" value="InterPro"/>
</dbReference>
<dbReference type="OrthoDB" id="8597776at2"/>
<evidence type="ECO:0000313" key="1">
    <source>
        <dbReference type="EMBL" id="EKB51331.1"/>
    </source>
</evidence>
<sequence length="352" mass="40903">MNLILTFDYELFGNGSGDIFKHVILPTDKILSICDTYGIKTTIFFEVVEYWSLKEEWDKGNDMGYSKNPIEAMESQLQTAFRNGHDIQLHFHPQWLGAKFINDKWDLNLKNWRLSDFSETDGLDQFGLIKKGVETLQDIIKPLNPDYKPSIIRAGGYNIMPSFKIAQAMLENGIIVDSSVYPGGVENGEYSKYDYSEVPNDLDYWFTNEENVTQRTTSGTILEIPIFALPITRWKKYNKVRIKSILVNKKSALESIQAKTSKTSLVEKVKYWFQKESITWDFCLFDIKAHKHFIKYIDHHLKGKRKTFVLVGHPKNFTDEVEFEKFIKLSLKNFGFLTLDGYSKSLIEKKIH</sequence>
<dbReference type="SUPFAM" id="SSF88713">
    <property type="entry name" value="Glycoside hydrolase/deacetylase"/>
    <property type="match status" value="1"/>
</dbReference>
<evidence type="ECO:0008006" key="3">
    <source>
        <dbReference type="Google" id="ProtNLM"/>
    </source>
</evidence>